<name>A0ACB8BWE9_9AGAM</name>
<proteinExistence type="predicted"/>
<evidence type="ECO:0000313" key="1">
    <source>
        <dbReference type="EMBL" id="KAH7930009.1"/>
    </source>
</evidence>
<accession>A0ACB8BWE9</accession>
<comment type="caution">
    <text evidence="1">The sequence shown here is derived from an EMBL/GenBank/DDBJ whole genome shotgun (WGS) entry which is preliminary data.</text>
</comment>
<dbReference type="EMBL" id="MU266336">
    <property type="protein sequence ID" value="KAH7930009.1"/>
    <property type="molecule type" value="Genomic_DNA"/>
</dbReference>
<dbReference type="Proteomes" id="UP000790709">
    <property type="component" value="Unassembled WGS sequence"/>
</dbReference>
<keyword evidence="2" id="KW-1185">Reference proteome</keyword>
<organism evidence="1 2">
    <name type="scientific">Leucogyrophana mollusca</name>
    <dbReference type="NCBI Taxonomy" id="85980"/>
    <lineage>
        <taxon>Eukaryota</taxon>
        <taxon>Fungi</taxon>
        <taxon>Dikarya</taxon>
        <taxon>Basidiomycota</taxon>
        <taxon>Agaricomycotina</taxon>
        <taxon>Agaricomycetes</taxon>
        <taxon>Agaricomycetidae</taxon>
        <taxon>Boletales</taxon>
        <taxon>Boletales incertae sedis</taxon>
        <taxon>Leucogyrophana</taxon>
    </lineage>
</organism>
<gene>
    <name evidence="1" type="ORF">BV22DRAFT_97206</name>
</gene>
<sequence length="233" mass="24832">MMCDTGYADTMGCDGDTTTGDGEMTECGDETSSSRRATPEPKPDRPPHPISSRSNAGTKKDAERAALQNPEGDPVTSVPDAKDSCITPPPHAPPPRTPTPKSTVSRTPKPPAFSLPKPLTHASTLLHTFPPTHPALEDLVTHLELVVVPYVEPTPKPQRALQPRKKAQLRLRLPLATVHLQRRMIIAVLVLGVAVYGARAGRQGGGAARSGWSMGGSWMGSGRGSWVDYGRGL</sequence>
<evidence type="ECO:0000313" key="2">
    <source>
        <dbReference type="Proteomes" id="UP000790709"/>
    </source>
</evidence>
<reference evidence="1" key="1">
    <citation type="journal article" date="2021" name="New Phytol.">
        <title>Evolutionary innovations through gain and loss of genes in the ectomycorrhizal Boletales.</title>
        <authorList>
            <person name="Wu G."/>
            <person name="Miyauchi S."/>
            <person name="Morin E."/>
            <person name="Kuo A."/>
            <person name="Drula E."/>
            <person name="Varga T."/>
            <person name="Kohler A."/>
            <person name="Feng B."/>
            <person name="Cao Y."/>
            <person name="Lipzen A."/>
            <person name="Daum C."/>
            <person name="Hundley H."/>
            <person name="Pangilinan J."/>
            <person name="Johnson J."/>
            <person name="Barry K."/>
            <person name="LaButti K."/>
            <person name="Ng V."/>
            <person name="Ahrendt S."/>
            <person name="Min B."/>
            <person name="Choi I.G."/>
            <person name="Park H."/>
            <person name="Plett J.M."/>
            <person name="Magnuson J."/>
            <person name="Spatafora J.W."/>
            <person name="Nagy L.G."/>
            <person name="Henrissat B."/>
            <person name="Grigoriev I.V."/>
            <person name="Yang Z.L."/>
            <person name="Xu J."/>
            <person name="Martin F.M."/>
        </authorList>
    </citation>
    <scope>NUCLEOTIDE SEQUENCE</scope>
    <source>
        <strain evidence="1">KUC20120723A-06</strain>
    </source>
</reference>
<protein>
    <submittedName>
        <fullName evidence="1">Uncharacterized protein</fullName>
    </submittedName>
</protein>